<keyword evidence="1" id="KW-1133">Transmembrane helix</keyword>
<accession>A0A0G1M3N1</accession>
<dbReference type="EMBL" id="LCKQ01000026">
    <property type="protein sequence ID" value="KKU02814.1"/>
    <property type="molecule type" value="Genomic_DNA"/>
</dbReference>
<sequence>MRIKDILLVATGSLVWSLTMVKSGLVYSYGMGFWGPNGHDGVWHLALAESLSRGSRWMPVFSGEVLKNYHVGFDLVLVLLNKVTTIPIVNLYFQIIPPVLAVLIGVLVYKFVVLWRKSREEAFWATFFVYFGGSFGWMVTLLRSGEIGGESMFWAQQSVSTLINPPFALSL</sequence>
<keyword evidence="1" id="KW-0812">Transmembrane</keyword>
<dbReference type="Proteomes" id="UP000034086">
    <property type="component" value="Unassembled WGS sequence"/>
</dbReference>
<organism evidence="2 3">
    <name type="scientific">Candidatus Woesebacteria bacterium GW2011_GWE1_45_18</name>
    <dbReference type="NCBI Taxonomy" id="1618598"/>
    <lineage>
        <taxon>Bacteria</taxon>
        <taxon>Candidatus Woeseibacteriota</taxon>
    </lineage>
</organism>
<feature type="non-terminal residue" evidence="2">
    <location>
        <position position="171"/>
    </location>
</feature>
<name>A0A0G1M3N1_9BACT</name>
<evidence type="ECO:0000256" key="1">
    <source>
        <dbReference type="SAM" id="Phobius"/>
    </source>
</evidence>
<gene>
    <name evidence="2" type="ORF">UX03_C0026G0007</name>
</gene>
<keyword evidence="1" id="KW-0472">Membrane</keyword>
<evidence type="ECO:0000313" key="2">
    <source>
        <dbReference type="EMBL" id="KKU02814.1"/>
    </source>
</evidence>
<dbReference type="AlphaFoldDB" id="A0A0G1M3N1"/>
<reference evidence="2 3" key="1">
    <citation type="journal article" date="2015" name="Nature">
        <title>rRNA introns, odd ribosomes, and small enigmatic genomes across a large radiation of phyla.</title>
        <authorList>
            <person name="Brown C.T."/>
            <person name="Hug L.A."/>
            <person name="Thomas B.C."/>
            <person name="Sharon I."/>
            <person name="Castelle C.J."/>
            <person name="Singh A."/>
            <person name="Wilkins M.J."/>
            <person name="Williams K.H."/>
            <person name="Banfield J.F."/>
        </authorList>
    </citation>
    <scope>NUCLEOTIDE SEQUENCE [LARGE SCALE GENOMIC DNA]</scope>
</reference>
<evidence type="ECO:0000313" key="3">
    <source>
        <dbReference type="Proteomes" id="UP000034086"/>
    </source>
</evidence>
<feature type="transmembrane region" description="Helical" evidence="1">
    <location>
        <begin position="91"/>
        <end position="115"/>
    </location>
</feature>
<proteinExistence type="predicted"/>
<comment type="caution">
    <text evidence="2">The sequence shown here is derived from an EMBL/GenBank/DDBJ whole genome shotgun (WGS) entry which is preliminary data.</text>
</comment>
<protein>
    <submittedName>
        <fullName evidence="2">Uncharacterized protein</fullName>
    </submittedName>
</protein>
<feature type="transmembrane region" description="Helical" evidence="1">
    <location>
        <begin position="122"/>
        <end position="142"/>
    </location>
</feature>